<feature type="compositionally biased region" description="Pro residues" evidence="3">
    <location>
        <begin position="321"/>
        <end position="331"/>
    </location>
</feature>
<feature type="region of interest" description="Disordered" evidence="3">
    <location>
        <begin position="1"/>
        <end position="268"/>
    </location>
</feature>
<feature type="compositionally biased region" description="Basic and acidic residues" evidence="3">
    <location>
        <begin position="160"/>
        <end position="188"/>
    </location>
</feature>
<evidence type="ECO:0000256" key="3">
    <source>
        <dbReference type="SAM" id="MobiDB-lite"/>
    </source>
</evidence>
<feature type="compositionally biased region" description="Basic and acidic residues" evidence="3">
    <location>
        <begin position="139"/>
        <end position="148"/>
    </location>
</feature>
<evidence type="ECO:0000313" key="5">
    <source>
        <dbReference type="Proteomes" id="UP000221080"/>
    </source>
</evidence>
<accession>A0A2D0T637</accession>
<dbReference type="RefSeq" id="XP_017350358.1">
    <property type="nucleotide sequence ID" value="XM_017494869.3"/>
</dbReference>
<reference evidence="5" key="1">
    <citation type="journal article" date="2016" name="Nat. Commun.">
        <title>The channel catfish genome sequence provides insights into the evolution of scale formation in teleosts.</title>
        <authorList>
            <person name="Liu Z."/>
            <person name="Liu S."/>
            <person name="Yao J."/>
            <person name="Bao L."/>
            <person name="Zhang J."/>
            <person name="Li Y."/>
            <person name="Jiang C."/>
            <person name="Sun L."/>
            <person name="Wang R."/>
            <person name="Zhang Y."/>
            <person name="Zhou T."/>
            <person name="Zeng Q."/>
            <person name="Fu Q."/>
            <person name="Gao S."/>
            <person name="Li N."/>
            <person name="Koren S."/>
            <person name="Jiang Y."/>
            <person name="Zimin A."/>
            <person name="Xu P."/>
            <person name="Phillippy A.M."/>
            <person name="Geng X."/>
            <person name="Song L."/>
            <person name="Sun F."/>
            <person name="Li C."/>
            <person name="Wang X."/>
            <person name="Chen A."/>
            <person name="Jin Y."/>
            <person name="Yuan Z."/>
            <person name="Yang Y."/>
            <person name="Tan S."/>
            <person name="Peatman E."/>
            <person name="Lu J."/>
            <person name="Qin Z."/>
            <person name="Dunham R."/>
            <person name="Li Z."/>
            <person name="Sonstegard T."/>
            <person name="Feng J."/>
            <person name="Danzmann R.G."/>
            <person name="Schroeder S."/>
            <person name="Scheffler B."/>
            <person name="Duke M.V."/>
            <person name="Ballard L."/>
            <person name="Kucuktas H."/>
            <person name="Kaltenboeck L."/>
            <person name="Liu H."/>
            <person name="Armbruster J."/>
            <person name="Xie Y."/>
            <person name="Kirby M.L."/>
            <person name="Tian Y."/>
            <person name="Flanagan M.E."/>
            <person name="Mu W."/>
            <person name="Waldbieser G.C."/>
        </authorList>
    </citation>
    <scope>NUCLEOTIDE SEQUENCE [LARGE SCALE GENOMIC DNA]</scope>
    <source>
        <strain evidence="5">SDA103</strain>
    </source>
</reference>
<dbReference type="InterPro" id="IPR002716">
    <property type="entry name" value="PIN_dom"/>
</dbReference>
<proteinExistence type="inferred from homology"/>
<feature type="compositionally biased region" description="Basic residues" evidence="3">
    <location>
        <begin position="149"/>
        <end position="159"/>
    </location>
</feature>
<gene>
    <name evidence="6 7 8 9" type="primary">swt1</name>
</gene>
<name>A0A2D0T637_ICTPU</name>
<feature type="domain" description="PIN" evidence="4">
    <location>
        <begin position="427"/>
        <end position="554"/>
    </location>
</feature>
<evidence type="ECO:0000256" key="1">
    <source>
        <dbReference type="ARBA" id="ARBA00060839"/>
    </source>
</evidence>
<dbReference type="RefSeq" id="XP_053542947.1">
    <property type="nucleotide sequence ID" value="XM_053686972.1"/>
</dbReference>
<dbReference type="CTD" id="54823"/>
<evidence type="ECO:0000313" key="8">
    <source>
        <dbReference type="RefSeq" id="XP_017350358.1"/>
    </source>
</evidence>
<feature type="compositionally biased region" description="Polar residues" evidence="3">
    <location>
        <begin position="221"/>
        <end position="237"/>
    </location>
</feature>
<feature type="compositionally biased region" description="Basic and acidic residues" evidence="3">
    <location>
        <begin position="123"/>
        <end position="132"/>
    </location>
</feature>
<dbReference type="Pfam" id="PF13638">
    <property type="entry name" value="PIN_4"/>
    <property type="match status" value="1"/>
</dbReference>
<evidence type="ECO:0000259" key="4">
    <source>
        <dbReference type="SMART" id="SM00670"/>
    </source>
</evidence>
<organism evidence="5 8">
    <name type="scientific">Ictalurus punctatus</name>
    <name type="common">Channel catfish</name>
    <name type="synonym">Silurus punctatus</name>
    <dbReference type="NCBI Taxonomy" id="7998"/>
    <lineage>
        <taxon>Eukaryota</taxon>
        <taxon>Metazoa</taxon>
        <taxon>Chordata</taxon>
        <taxon>Craniata</taxon>
        <taxon>Vertebrata</taxon>
        <taxon>Euteleostomi</taxon>
        <taxon>Actinopterygii</taxon>
        <taxon>Neopterygii</taxon>
        <taxon>Teleostei</taxon>
        <taxon>Ostariophysi</taxon>
        <taxon>Siluriformes</taxon>
        <taxon>Ictaluridae</taxon>
        <taxon>Ictalurus</taxon>
    </lineage>
</organism>
<feature type="compositionally biased region" description="Basic and acidic residues" evidence="3">
    <location>
        <begin position="45"/>
        <end position="63"/>
    </location>
</feature>
<evidence type="ECO:0000313" key="6">
    <source>
        <dbReference type="RefSeq" id="XP_017350300.1"/>
    </source>
</evidence>
<comment type="similarity">
    <text evidence="1">Belongs to the SWT1 family.</text>
</comment>
<dbReference type="InterPro" id="IPR052626">
    <property type="entry name" value="SWT1_Regulator"/>
</dbReference>
<dbReference type="Gene3D" id="3.40.50.1010">
    <property type="entry name" value="5'-nuclease"/>
    <property type="match status" value="1"/>
</dbReference>
<dbReference type="InterPro" id="IPR029060">
    <property type="entry name" value="PIN-like_dom_sf"/>
</dbReference>
<feature type="compositionally biased region" description="Basic and acidic residues" evidence="3">
    <location>
        <begin position="70"/>
        <end position="94"/>
    </location>
</feature>
<feature type="compositionally biased region" description="Polar residues" evidence="3">
    <location>
        <begin position="245"/>
        <end position="254"/>
    </location>
</feature>
<dbReference type="Proteomes" id="UP000221080">
    <property type="component" value="Chromosome 2"/>
</dbReference>
<dbReference type="RefSeq" id="XP_017350300.1">
    <property type="nucleotide sequence ID" value="XM_017494811.3"/>
</dbReference>
<protein>
    <recommendedName>
        <fullName evidence="2">Transcriptional protein SWT1</fullName>
    </recommendedName>
</protein>
<evidence type="ECO:0000313" key="9">
    <source>
        <dbReference type="RefSeq" id="XP_053542947.1"/>
    </source>
</evidence>
<dbReference type="FunFam" id="3.40.50.1010:FF:000012">
    <property type="entry name" value="SWT1, RNA endoribonuclease homolog"/>
    <property type="match status" value="1"/>
</dbReference>
<dbReference type="CDD" id="cd18727">
    <property type="entry name" value="PIN_Swt1-like"/>
    <property type="match status" value="1"/>
</dbReference>
<dbReference type="OrthoDB" id="548295at2759"/>
<dbReference type="RefSeq" id="XP_017350318.1">
    <property type="nucleotide sequence ID" value="XM_017494829.3"/>
</dbReference>
<feature type="compositionally biased region" description="Basic and acidic residues" evidence="3">
    <location>
        <begin position="598"/>
        <end position="617"/>
    </location>
</feature>
<feature type="compositionally biased region" description="Low complexity" evidence="3">
    <location>
        <begin position="100"/>
        <end position="116"/>
    </location>
</feature>
<dbReference type="GO" id="GO:0005634">
    <property type="term" value="C:nucleus"/>
    <property type="evidence" value="ECO:0007669"/>
    <property type="project" value="TreeGrafter"/>
</dbReference>
<feature type="region of interest" description="Disordered" evidence="3">
    <location>
        <begin position="595"/>
        <end position="617"/>
    </location>
</feature>
<dbReference type="KEGG" id="ipu:108280057"/>
<dbReference type="SMART" id="SM00670">
    <property type="entry name" value="PINc"/>
    <property type="match status" value="1"/>
</dbReference>
<dbReference type="GeneID" id="108280057"/>
<dbReference type="PANTHER" id="PTHR16161:SF0">
    <property type="entry name" value="TRANSCRIPTIONAL PROTEIN SWT1"/>
    <property type="match status" value="1"/>
</dbReference>
<evidence type="ECO:0000313" key="7">
    <source>
        <dbReference type="RefSeq" id="XP_017350318.1"/>
    </source>
</evidence>
<feature type="compositionally biased region" description="Polar residues" evidence="3">
    <location>
        <begin position="336"/>
        <end position="353"/>
    </location>
</feature>
<keyword evidence="5" id="KW-1185">Reference proteome</keyword>
<evidence type="ECO:0000256" key="2">
    <source>
        <dbReference type="ARBA" id="ARBA00074620"/>
    </source>
</evidence>
<dbReference type="SUPFAM" id="SSF88723">
    <property type="entry name" value="PIN domain-like"/>
    <property type="match status" value="1"/>
</dbReference>
<sequence length="929" mass="104104">MPRKKTRTKKHKKERKKHRSSSSSSEDQGKEDRERRRSSRRDKNKHVSSESIDCPRPRSREIPAKSGIYKKSDGESMKEKSEVNKDSRGHEYRALHSSVKHSSSSRYTSTSTKSSSNQVPEAPTKERPEWRKSQSKRRSSSEEPGKREEKRKKLMKRRASKEDDYSKTKRRSSKEQADVGRRERKELVETGYSESNEARISEWKPSSQEKIHQNSSKESKSPASVLTHNISQKTQGKGHSESICPPTSLTSPTSGEDPPLSSPSLKVTFKIPKKSNVVKAQTSTSIWEHVKKSPATKKSSPKMIDSPSVKVTPEHTQPIPAEVPSPVPSRSPPVQRAQSCRTKETSTPSSSNGLLERACCYDASTECTETSDNDYEMQIVEELHLARSNRQLHVKVEKSYGELTSMDVDPADESATIALSQKQQQDLLIVLDTNVLLSHLDFVKRIRSHGLGALGFPTLLVPWVVLQELDLLKSGKLSKNVESKARPAVDYIYTSLKNQEPRLWGQSMQQECQAACRLIAMNNDDLVLQCCLQYKTLYPGGTIMLCTNDKNLCSKALLSGVKALSKADLQEQAEVNPEHFHQHYSQTSAYPQAVPVKQHQEAEKPQRSCEEVQASRKKETERELSECVSVLESSLQSALSAILEEEMKAAFGELWLEIVYVKPPWSLDALLQCFRKHWIAVFGVIIRRSLISCVETLSSFVRTDVSVEQNSVLNAVSMAEELLTSLRCRSPYSGHVDSALSCLKTLQQRLQPQKCPVDDRSGDTLMADAVQDVAPPLHASHQEVWALFESIWNNVCHVSSAVFSALHFSPGSAGSVEPRSTPPPQDALSCLHRLNTALEQLLEAFQRLLSVGRTVEDAQALLTFIQTSEIASMEPHFTAKDLFECLSHQEYREKLCIGGAQLMELRENLHRCAAAVCGTNTYHQQMASH</sequence>
<feature type="region of interest" description="Disordered" evidence="3">
    <location>
        <begin position="289"/>
        <end position="354"/>
    </location>
</feature>
<feature type="compositionally biased region" description="Basic residues" evidence="3">
    <location>
        <begin position="1"/>
        <end position="20"/>
    </location>
</feature>
<feature type="compositionally biased region" description="Basic and acidic residues" evidence="3">
    <location>
        <begin position="196"/>
        <end position="220"/>
    </location>
</feature>
<reference evidence="6 7" key="2">
    <citation type="submission" date="2025-04" db="UniProtKB">
        <authorList>
            <consortium name="RefSeq"/>
        </authorList>
    </citation>
    <scope>IDENTIFICATION</scope>
    <source>
        <tissue evidence="6 7">Blood</tissue>
    </source>
</reference>
<dbReference type="AlphaFoldDB" id="A0A2D0T637"/>
<dbReference type="PANTHER" id="PTHR16161">
    <property type="entry name" value="TRANSCRIPTIONAL PROTEIN SWT1"/>
    <property type="match status" value="1"/>
</dbReference>